<feature type="region of interest" description="Disordered" evidence="1">
    <location>
        <begin position="80"/>
        <end position="110"/>
    </location>
</feature>
<evidence type="ECO:0000313" key="3">
    <source>
        <dbReference type="Proteomes" id="UP000189580"/>
    </source>
</evidence>
<dbReference type="Proteomes" id="UP000189580">
    <property type="component" value="Chromosome a"/>
</dbReference>
<name>A0A167DK32_9ASCO</name>
<dbReference type="KEGG" id="slb:AWJ20_1279"/>
<protein>
    <submittedName>
        <fullName evidence="2">Uncharacterized protein</fullName>
    </submittedName>
</protein>
<evidence type="ECO:0000256" key="1">
    <source>
        <dbReference type="SAM" id="MobiDB-lite"/>
    </source>
</evidence>
<keyword evidence="3" id="KW-1185">Reference proteome</keyword>
<feature type="compositionally biased region" description="Low complexity" evidence="1">
    <location>
        <begin position="91"/>
        <end position="102"/>
    </location>
</feature>
<reference evidence="2 3" key="1">
    <citation type="submission" date="2016-02" db="EMBL/GenBank/DDBJ databases">
        <title>Complete genome sequence and transcriptome regulation of the pentose utilising yeast Sugiyamaella lignohabitans.</title>
        <authorList>
            <person name="Bellasio M."/>
            <person name="Peymann A."/>
            <person name="Valli M."/>
            <person name="Sipitzky M."/>
            <person name="Graf A."/>
            <person name="Sauer M."/>
            <person name="Marx H."/>
            <person name="Mattanovich D."/>
        </authorList>
    </citation>
    <scope>NUCLEOTIDE SEQUENCE [LARGE SCALE GENOMIC DNA]</scope>
    <source>
        <strain evidence="2 3">CBS 10342</strain>
    </source>
</reference>
<accession>A0A167DK32</accession>
<dbReference type="AlphaFoldDB" id="A0A167DK32"/>
<dbReference type="RefSeq" id="XP_018735478.1">
    <property type="nucleotide sequence ID" value="XM_018878144.1"/>
</dbReference>
<dbReference type="EMBL" id="CP014501">
    <property type="protein sequence ID" value="ANB13001.1"/>
    <property type="molecule type" value="Genomic_DNA"/>
</dbReference>
<gene>
    <name evidence="2" type="ORF">AWJ20_1279</name>
</gene>
<proteinExistence type="predicted"/>
<evidence type="ECO:0000313" key="2">
    <source>
        <dbReference type="EMBL" id="ANB13001.1"/>
    </source>
</evidence>
<sequence length="110" mass="12398">MKPLAKIEEEDEFPELIEYLRTVSGVGPSIAAQAASELPENASVRYTYEDAPENIDSEQQRKLREILNSENPEEGLRKFMEEAVHNQFGNSESQAESSSSPASRKKQRQV</sequence>
<organism evidence="2 3">
    <name type="scientific">Sugiyamaella lignohabitans</name>
    <dbReference type="NCBI Taxonomy" id="796027"/>
    <lineage>
        <taxon>Eukaryota</taxon>
        <taxon>Fungi</taxon>
        <taxon>Dikarya</taxon>
        <taxon>Ascomycota</taxon>
        <taxon>Saccharomycotina</taxon>
        <taxon>Dipodascomycetes</taxon>
        <taxon>Dipodascales</taxon>
        <taxon>Trichomonascaceae</taxon>
        <taxon>Sugiyamaella</taxon>
    </lineage>
</organism>
<dbReference type="GeneID" id="30033063"/>